<feature type="compositionally biased region" description="Acidic residues" evidence="1">
    <location>
        <begin position="105"/>
        <end position="117"/>
    </location>
</feature>
<gene>
    <name evidence="2" type="ORF">PSTT_15916</name>
</gene>
<dbReference type="Proteomes" id="UP000239156">
    <property type="component" value="Unassembled WGS sequence"/>
</dbReference>
<feature type="compositionally biased region" description="Polar residues" evidence="1">
    <location>
        <begin position="171"/>
        <end position="187"/>
    </location>
</feature>
<feature type="compositionally biased region" description="Basic residues" evidence="1">
    <location>
        <begin position="85"/>
        <end position="97"/>
    </location>
</feature>
<feature type="region of interest" description="Disordered" evidence="1">
    <location>
        <begin position="1"/>
        <end position="189"/>
    </location>
</feature>
<dbReference type="VEuPathDB" id="FungiDB:PSTT_15916"/>
<feature type="compositionally biased region" description="Acidic residues" evidence="1">
    <location>
        <begin position="144"/>
        <end position="155"/>
    </location>
</feature>
<protein>
    <submittedName>
        <fullName evidence="2">Uncharacterized protein</fullName>
    </submittedName>
</protein>
<evidence type="ECO:0000313" key="3">
    <source>
        <dbReference type="Proteomes" id="UP000239156"/>
    </source>
</evidence>
<evidence type="ECO:0000256" key="1">
    <source>
        <dbReference type="SAM" id="MobiDB-lite"/>
    </source>
</evidence>
<feature type="compositionally biased region" description="Basic residues" evidence="1">
    <location>
        <begin position="122"/>
        <end position="134"/>
    </location>
</feature>
<feature type="compositionally biased region" description="Basic and acidic residues" evidence="1">
    <location>
        <begin position="18"/>
        <end position="31"/>
    </location>
</feature>
<accession>A0A2S4UFD7</accession>
<keyword evidence="3" id="KW-1185">Reference proteome</keyword>
<comment type="caution">
    <text evidence="2">The sequence shown here is derived from an EMBL/GenBank/DDBJ whole genome shotgun (WGS) entry which is preliminary data.</text>
</comment>
<organism evidence="2 3">
    <name type="scientific">Puccinia striiformis</name>
    <dbReference type="NCBI Taxonomy" id="27350"/>
    <lineage>
        <taxon>Eukaryota</taxon>
        <taxon>Fungi</taxon>
        <taxon>Dikarya</taxon>
        <taxon>Basidiomycota</taxon>
        <taxon>Pucciniomycotina</taxon>
        <taxon>Pucciniomycetes</taxon>
        <taxon>Pucciniales</taxon>
        <taxon>Pucciniaceae</taxon>
        <taxon>Puccinia</taxon>
    </lineage>
</organism>
<reference evidence="2" key="1">
    <citation type="submission" date="2017-12" db="EMBL/GenBank/DDBJ databases">
        <title>Gene loss provides genomic basis for host adaptation in cereal stripe rust fungi.</title>
        <authorList>
            <person name="Xia C."/>
        </authorList>
    </citation>
    <scope>NUCLEOTIDE SEQUENCE [LARGE SCALE GENOMIC DNA]</scope>
    <source>
        <strain evidence="2">93-210</strain>
    </source>
</reference>
<dbReference type="VEuPathDB" id="FungiDB:PSHT_16550"/>
<sequence>MERSCRGNQAKVVNGDLFRPEEEHQQDRNDLGETWGLEEEEQQSDCLPSGDEILHPQSKSVPKDNVVQTASKDVNEDEPNDSPRKKSGSKRKRKHSSKLTPAELAMDDPTEEEESDEVYSPSKKKATQKKKKHQTPLTPAERAMDEDSDEDDEDTPPPKTSPSKGKRRASNSKNINPKSHSGPNSVASPFLAFEEYAKKKEDGMSLCPFTPVLKDNCLIFYLPQENPNRLEMFFFEKMKYDRLIAKENQSINLEDKKFDHTKQMENKKWDHSMSWGEEMESRN</sequence>
<dbReference type="AlphaFoldDB" id="A0A2S4UFD7"/>
<evidence type="ECO:0000313" key="2">
    <source>
        <dbReference type="EMBL" id="POV95980.1"/>
    </source>
</evidence>
<proteinExistence type="predicted"/>
<name>A0A2S4UFD7_9BASI</name>
<dbReference type="EMBL" id="PKSL01000317">
    <property type="protein sequence ID" value="POV95980.1"/>
    <property type="molecule type" value="Genomic_DNA"/>
</dbReference>